<dbReference type="EMBL" id="JAEMHM010000009">
    <property type="protein sequence ID" value="MBJ6725540.1"/>
    <property type="molecule type" value="Genomic_DNA"/>
</dbReference>
<name>A0A8J7JM59_9BACT</name>
<dbReference type="RefSeq" id="WP_199384430.1">
    <property type="nucleotide sequence ID" value="NZ_JAEMHM010000009.1"/>
</dbReference>
<dbReference type="AlphaFoldDB" id="A0A8J7JM59"/>
<accession>A0A8J7JM59</accession>
<dbReference type="PROSITE" id="PS51257">
    <property type="entry name" value="PROKAR_LIPOPROTEIN"/>
    <property type="match status" value="1"/>
</dbReference>
<proteinExistence type="predicted"/>
<reference evidence="1" key="1">
    <citation type="submission" date="2020-12" db="EMBL/GenBank/DDBJ databases">
        <title>Geomonas sp. Red875, isolated from river sediment.</title>
        <authorList>
            <person name="Xu Z."/>
            <person name="Zhang Z."/>
            <person name="Masuda Y."/>
            <person name="Itoh H."/>
            <person name="Senoo K."/>
        </authorList>
    </citation>
    <scope>NUCLEOTIDE SEQUENCE</scope>
    <source>
        <strain evidence="1">Red875</strain>
    </source>
</reference>
<dbReference type="Proteomes" id="UP000636888">
    <property type="component" value="Unassembled WGS sequence"/>
</dbReference>
<organism evidence="1 2">
    <name type="scientific">Geomesophilobacter sediminis</name>
    <dbReference type="NCBI Taxonomy" id="2798584"/>
    <lineage>
        <taxon>Bacteria</taxon>
        <taxon>Pseudomonadati</taxon>
        <taxon>Thermodesulfobacteriota</taxon>
        <taxon>Desulfuromonadia</taxon>
        <taxon>Geobacterales</taxon>
        <taxon>Geobacteraceae</taxon>
        <taxon>Geomesophilobacter</taxon>
    </lineage>
</organism>
<sequence>MKRNAMGWVMLLTAGLLALVAGCGSPDNSSDGLDRRFITSATYLYENVPSDTGSDAVRMYFIPSYSSTIASTDIDRINISNDGSGATWNIPATAIDPSAFGTGTVSLPLINSANPHAFPVGGTWTVRMRLKNGEVSALWGPFHEPGTLNAATHRYLYAAEDWTPPTANQSDYVPLLGRFPTTGVSFTYSTDTSGTGTITSSGFAAANAAFLAAQPTAYNFYCLLYDANGAYLGVSSLQYKKADHTSTGLLGTDGEISFAAAMTSNASLDLSTVKLLRIVYLDGAQFQAINPGAYQMVSYSNLVQVQ</sequence>
<keyword evidence="2" id="KW-1185">Reference proteome</keyword>
<protein>
    <submittedName>
        <fullName evidence="1">Uncharacterized protein</fullName>
    </submittedName>
</protein>
<evidence type="ECO:0000313" key="1">
    <source>
        <dbReference type="EMBL" id="MBJ6725540.1"/>
    </source>
</evidence>
<comment type="caution">
    <text evidence="1">The sequence shown here is derived from an EMBL/GenBank/DDBJ whole genome shotgun (WGS) entry which is preliminary data.</text>
</comment>
<gene>
    <name evidence="1" type="ORF">JFN93_12540</name>
</gene>
<evidence type="ECO:0000313" key="2">
    <source>
        <dbReference type="Proteomes" id="UP000636888"/>
    </source>
</evidence>